<dbReference type="PROSITE" id="PS50977">
    <property type="entry name" value="HTH_TETR_2"/>
    <property type="match status" value="1"/>
</dbReference>
<evidence type="ECO:0000313" key="5">
    <source>
        <dbReference type="Proteomes" id="UP000595498"/>
    </source>
</evidence>
<keyword evidence="1 2" id="KW-0238">DNA-binding</keyword>
<evidence type="ECO:0000313" key="4">
    <source>
        <dbReference type="EMBL" id="QQT55427.1"/>
    </source>
</evidence>
<dbReference type="Gene3D" id="1.10.357.10">
    <property type="entry name" value="Tetracycline Repressor, domain 2"/>
    <property type="match status" value="1"/>
</dbReference>
<dbReference type="EMBL" id="CP068224">
    <property type="protein sequence ID" value="QQT55427.1"/>
    <property type="molecule type" value="Genomic_DNA"/>
</dbReference>
<evidence type="ECO:0000256" key="2">
    <source>
        <dbReference type="PROSITE-ProRule" id="PRU00335"/>
    </source>
</evidence>
<protein>
    <submittedName>
        <fullName evidence="4">TetR/AcrR family transcriptional regulator</fullName>
    </submittedName>
</protein>
<sequence length="205" mass="23746">MKSKERNPYKGQKRNVEQKKMLFKAAVGQLIKSKGVESLTLNKIATEASFSKNLIHRYFGNHKNLIDQYCEETEFWLNKTYPIQTSSKKEQITLLKDSLKQQFLSLNTNSEARKLMLWEITENNFNTLNLARKKEELGEIYLKESDKLFSDTIDIRAICAILVAAVNYLGARTAVQESKFCGIVLKEEEDRIFNMIDLIIDLIIK</sequence>
<dbReference type="Pfam" id="PF00440">
    <property type="entry name" value="TetR_N"/>
    <property type="match status" value="1"/>
</dbReference>
<reference evidence="4 5" key="1">
    <citation type="submission" date="2021-01" db="EMBL/GenBank/DDBJ databases">
        <title>FDA dAtabase for Regulatory Grade micrObial Sequences (FDA-ARGOS): Supporting development and validation of Infectious Disease Dx tests.</title>
        <authorList>
            <person name="Sproer C."/>
            <person name="Gronow S."/>
            <person name="Severitt S."/>
            <person name="Schroder I."/>
            <person name="Tallon L."/>
            <person name="Sadzewicz L."/>
            <person name="Zhao X."/>
            <person name="Boylan J."/>
            <person name="Ott S."/>
            <person name="Bowen H."/>
            <person name="Vavikolanu K."/>
            <person name="Mehta A."/>
            <person name="Aluvathingal J."/>
            <person name="Nadendla S."/>
            <person name="Lowell S."/>
            <person name="Myers T."/>
            <person name="Yan Y."/>
            <person name="Sichtig H."/>
        </authorList>
    </citation>
    <scope>NUCLEOTIDE SEQUENCE [LARGE SCALE GENOMIC DNA]</scope>
    <source>
        <strain evidence="4 5">FDAARGOS_1141</strain>
    </source>
</reference>
<dbReference type="InterPro" id="IPR009057">
    <property type="entry name" value="Homeodomain-like_sf"/>
</dbReference>
<organism evidence="4 5">
    <name type="scientific">Sphingobacterium multivorum</name>
    <dbReference type="NCBI Taxonomy" id="28454"/>
    <lineage>
        <taxon>Bacteria</taxon>
        <taxon>Pseudomonadati</taxon>
        <taxon>Bacteroidota</taxon>
        <taxon>Sphingobacteriia</taxon>
        <taxon>Sphingobacteriales</taxon>
        <taxon>Sphingobacteriaceae</taxon>
        <taxon>Sphingobacterium</taxon>
    </lineage>
</organism>
<dbReference type="SUPFAM" id="SSF46689">
    <property type="entry name" value="Homeodomain-like"/>
    <property type="match status" value="1"/>
</dbReference>
<evidence type="ECO:0000256" key="1">
    <source>
        <dbReference type="ARBA" id="ARBA00023125"/>
    </source>
</evidence>
<feature type="domain" description="HTH tetR-type" evidence="3">
    <location>
        <begin position="17"/>
        <end position="77"/>
    </location>
</feature>
<proteinExistence type="predicted"/>
<dbReference type="InterPro" id="IPR001647">
    <property type="entry name" value="HTH_TetR"/>
</dbReference>
<accession>A0ABX7CTJ8</accession>
<feature type="DNA-binding region" description="H-T-H motif" evidence="2">
    <location>
        <begin position="40"/>
        <end position="59"/>
    </location>
</feature>
<name>A0ABX7CTJ8_SPHMU</name>
<evidence type="ECO:0000259" key="3">
    <source>
        <dbReference type="PROSITE" id="PS50977"/>
    </source>
</evidence>
<gene>
    <name evidence="4" type="ORF">I6I98_09285</name>
</gene>
<keyword evidence="5" id="KW-1185">Reference proteome</keyword>
<dbReference type="Proteomes" id="UP000595498">
    <property type="component" value="Chromosome"/>
</dbReference>